<dbReference type="Pfam" id="PF13472">
    <property type="entry name" value="Lipase_GDSL_2"/>
    <property type="match status" value="1"/>
</dbReference>
<dbReference type="SUPFAM" id="SSF52266">
    <property type="entry name" value="SGNH hydrolase"/>
    <property type="match status" value="1"/>
</dbReference>
<dbReference type="GO" id="GO:0004806">
    <property type="term" value="F:triacylglycerol lipase activity"/>
    <property type="evidence" value="ECO:0007669"/>
    <property type="project" value="TreeGrafter"/>
</dbReference>
<dbReference type="InterPro" id="IPR013830">
    <property type="entry name" value="SGNH_hydro"/>
</dbReference>
<feature type="chain" id="PRO_5026839265" description="SGNH hydrolase-type esterase domain-containing protein" evidence="3">
    <location>
        <begin position="26"/>
        <end position="390"/>
    </location>
</feature>
<sequence>MTRRRPLLAALVACAAGLAPAAAHGADRGPYVALGDSYTAAPLVLNQVGQPAGCGRSDHNYPSIVRRALGVAAFRDVSCSSATTEDMTAPQSVTFGTNPPQFGALSADAGLVTIGIGGNDVGLVGAATTCLQLGALAPTGTACRSNFARPGGGDLLAEQIAARAPRIAATLRGIHARSPQARVLIVAYPAVAPRNGKGCYPLVPLSDDDITYLDEMLRRTNAMIAEQAAANDAEYVDTYEESIGHDVCTLPGTRWFEGLIPTAPAYPLHPNALGEASMARSVLRVLGQPRPAPVLGPLRRSRRAIGAGRALRLSYTLSRAGSVRFGLQRSRGRGRYTALRRLTTVDAQAGENVVTLSARQLGRRAGLYRVTAAAGGGVAQTAEFRIRRAR</sequence>
<feature type="active site" description="Nucleophile" evidence="1">
    <location>
        <position position="37"/>
    </location>
</feature>
<dbReference type="Gene3D" id="3.40.50.1110">
    <property type="entry name" value="SGNH hydrolase"/>
    <property type="match status" value="1"/>
</dbReference>
<feature type="disulfide bond" evidence="2">
    <location>
        <begin position="54"/>
        <end position="79"/>
    </location>
</feature>
<dbReference type="PANTHER" id="PTHR37981">
    <property type="entry name" value="LIPASE 2"/>
    <property type="match status" value="1"/>
</dbReference>
<feature type="signal peptide" evidence="3">
    <location>
        <begin position="1"/>
        <end position="25"/>
    </location>
</feature>
<protein>
    <recommendedName>
        <fullName evidence="4">SGNH hydrolase-type esterase domain-containing protein</fullName>
    </recommendedName>
</protein>
<reference evidence="5" key="1">
    <citation type="submission" date="2020-02" db="EMBL/GenBank/DDBJ databases">
        <authorList>
            <person name="Meier V. D."/>
        </authorList>
    </citation>
    <scope>NUCLEOTIDE SEQUENCE</scope>
    <source>
        <strain evidence="5">AVDCRST_MAG67</strain>
    </source>
</reference>
<dbReference type="EMBL" id="CADCVQ010000059">
    <property type="protein sequence ID" value="CAA9489369.1"/>
    <property type="molecule type" value="Genomic_DNA"/>
</dbReference>
<evidence type="ECO:0000256" key="2">
    <source>
        <dbReference type="PIRSR" id="PIRSR637460-2"/>
    </source>
</evidence>
<evidence type="ECO:0000313" key="5">
    <source>
        <dbReference type="EMBL" id="CAA9489369.1"/>
    </source>
</evidence>
<dbReference type="AlphaFoldDB" id="A0A6J4SBG1"/>
<dbReference type="InterPro" id="IPR036514">
    <property type="entry name" value="SGNH_hydro_sf"/>
</dbReference>
<organism evidence="5">
    <name type="scientific">uncultured Solirubrobacteraceae bacterium</name>
    <dbReference type="NCBI Taxonomy" id="1162706"/>
    <lineage>
        <taxon>Bacteria</taxon>
        <taxon>Bacillati</taxon>
        <taxon>Actinomycetota</taxon>
        <taxon>Thermoleophilia</taxon>
        <taxon>Solirubrobacterales</taxon>
        <taxon>Solirubrobacteraceae</taxon>
        <taxon>environmental samples</taxon>
    </lineage>
</organism>
<keyword evidence="3" id="KW-0732">Signal</keyword>
<feature type="disulfide bond" evidence="2">
    <location>
        <begin position="130"/>
        <end position="143"/>
    </location>
</feature>
<dbReference type="InterPro" id="IPR037460">
    <property type="entry name" value="SEST-like"/>
</dbReference>
<feature type="disulfide bond" evidence="2">
    <location>
        <begin position="199"/>
        <end position="248"/>
    </location>
</feature>
<evidence type="ECO:0000259" key="4">
    <source>
        <dbReference type="Pfam" id="PF13472"/>
    </source>
</evidence>
<dbReference type="GO" id="GO:0019433">
    <property type="term" value="P:triglyceride catabolic process"/>
    <property type="evidence" value="ECO:0007669"/>
    <property type="project" value="TreeGrafter"/>
</dbReference>
<evidence type="ECO:0000256" key="1">
    <source>
        <dbReference type="PIRSR" id="PIRSR637460-1"/>
    </source>
</evidence>
<gene>
    <name evidence="5" type="ORF">AVDCRST_MAG67-1249</name>
</gene>
<keyword evidence="2" id="KW-1015">Disulfide bond</keyword>
<name>A0A6J4SBG1_9ACTN</name>
<feature type="active site" evidence="1">
    <location>
        <position position="269"/>
    </location>
</feature>
<feature type="domain" description="SGNH hydrolase-type esterase" evidence="4">
    <location>
        <begin position="33"/>
        <end position="275"/>
    </location>
</feature>
<accession>A0A6J4SBG1</accession>
<proteinExistence type="predicted"/>
<dbReference type="PANTHER" id="PTHR37981:SF1">
    <property type="entry name" value="SGNH HYDROLASE-TYPE ESTERASE DOMAIN-CONTAINING PROTEIN"/>
    <property type="match status" value="1"/>
</dbReference>
<evidence type="ECO:0000256" key="3">
    <source>
        <dbReference type="SAM" id="SignalP"/>
    </source>
</evidence>
<dbReference type="CDD" id="cd01823">
    <property type="entry name" value="SEST_like"/>
    <property type="match status" value="1"/>
</dbReference>